<sequence length="306" mass="34638">MGDPRQGSVGAAGDLLHSLLSREPYRARWEPFRRRTAAADPVNQAAVAQVLALYLWESGQRPERQTALARLLKDRIHRALSGEVLSGETLTWFIEAFEMNADDAARLRATRSGSAPNPPVTGTLRGSQIVPLRQRHRTVAVFERRWIGADGRASAHRTTRAIMACEDGVESFPFRLRPAVKQVTRIHGGRLRATHTFEGSGPVLEIALNTPLRAGQVTSLDYQVAFEGDDLACEYRRVAHARTENVDIVVQFHPERRPLRLWWTVWDDYRGGHVLSEETVVLDREHRVHWFVPTMENAAAGFRWTW</sequence>
<dbReference type="EMBL" id="VCKZ01000165">
    <property type="protein sequence ID" value="TMR35849.1"/>
    <property type="molecule type" value="Genomic_DNA"/>
</dbReference>
<dbReference type="AlphaFoldDB" id="A0A5S4GSN9"/>
<organism evidence="1 2">
    <name type="scientific">Actinomadura geliboluensis</name>
    <dbReference type="NCBI Taxonomy" id="882440"/>
    <lineage>
        <taxon>Bacteria</taxon>
        <taxon>Bacillati</taxon>
        <taxon>Actinomycetota</taxon>
        <taxon>Actinomycetes</taxon>
        <taxon>Streptosporangiales</taxon>
        <taxon>Thermomonosporaceae</taxon>
        <taxon>Actinomadura</taxon>
    </lineage>
</organism>
<evidence type="ECO:0000313" key="1">
    <source>
        <dbReference type="EMBL" id="TMR35849.1"/>
    </source>
</evidence>
<comment type="caution">
    <text evidence="1">The sequence shown here is derived from an EMBL/GenBank/DDBJ whole genome shotgun (WGS) entry which is preliminary data.</text>
</comment>
<name>A0A5S4GSN9_9ACTN</name>
<evidence type="ECO:0000313" key="2">
    <source>
        <dbReference type="Proteomes" id="UP000305238"/>
    </source>
</evidence>
<keyword evidence="2" id="KW-1185">Reference proteome</keyword>
<accession>A0A5S4GSN9</accession>
<reference evidence="1 2" key="1">
    <citation type="submission" date="2019-05" db="EMBL/GenBank/DDBJ databases">
        <title>Draft genome sequence of Actinomadura geliboluensis A8036.</title>
        <authorList>
            <person name="Saricaoglu S."/>
            <person name="Isik K."/>
        </authorList>
    </citation>
    <scope>NUCLEOTIDE SEQUENCE [LARGE SCALE GENOMIC DNA]</scope>
    <source>
        <strain evidence="1 2">A8036</strain>
    </source>
</reference>
<gene>
    <name evidence="1" type="ORF">ETD96_22105</name>
</gene>
<dbReference type="OrthoDB" id="3205593at2"/>
<protein>
    <submittedName>
        <fullName evidence="1">Uncharacterized protein</fullName>
    </submittedName>
</protein>
<dbReference type="RefSeq" id="WP_138638381.1">
    <property type="nucleotide sequence ID" value="NZ_JASWDG010000134.1"/>
</dbReference>
<proteinExistence type="predicted"/>
<dbReference type="Proteomes" id="UP000305238">
    <property type="component" value="Unassembled WGS sequence"/>
</dbReference>